<reference evidence="2 3" key="2">
    <citation type="submission" date="2024-05" db="EMBL/GenBank/DDBJ databases">
        <authorList>
            <person name="Chen Y."/>
            <person name="Shah S."/>
            <person name="Dougan E. K."/>
            <person name="Thang M."/>
            <person name="Chan C."/>
        </authorList>
    </citation>
    <scope>NUCLEOTIDE SEQUENCE [LARGE SCALE GENOMIC DNA]</scope>
</reference>
<dbReference type="EMBL" id="CAMXCT010005257">
    <property type="protein sequence ID" value="CAI4011860.1"/>
    <property type="molecule type" value="Genomic_DNA"/>
</dbReference>
<proteinExistence type="predicted"/>
<accession>A0A9P1GFT3</accession>
<gene>
    <name evidence="1" type="ORF">C1SCF055_LOCUS36982</name>
</gene>
<dbReference type="AlphaFoldDB" id="A0A9P1GFT3"/>
<dbReference type="SUPFAM" id="SSF47473">
    <property type="entry name" value="EF-hand"/>
    <property type="match status" value="1"/>
</dbReference>
<evidence type="ECO:0000313" key="1">
    <source>
        <dbReference type="EMBL" id="CAI4011860.1"/>
    </source>
</evidence>
<comment type="caution">
    <text evidence="1">The sequence shown here is derived from an EMBL/GenBank/DDBJ whole genome shotgun (WGS) entry which is preliminary data.</text>
</comment>
<dbReference type="EMBL" id="CAMXCT020005257">
    <property type="protein sequence ID" value="CAL1165235.1"/>
    <property type="molecule type" value="Genomic_DNA"/>
</dbReference>
<dbReference type="InterPro" id="IPR011992">
    <property type="entry name" value="EF-hand-dom_pair"/>
</dbReference>
<dbReference type="Proteomes" id="UP001152797">
    <property type="component" value="Unassembled WGS sequence"/>
</dbReference>
<dbReference type="EMBL" id="CAMXCT030005257">
    <property type="protein sequence ID" value="CAL4799172.1"/>
    <property type="molecule type" value="Genomic_DNA"/>
</dbReference>
<protein>
    <submittedName>
        <fullName evidence="2">Calcium-binding protein CML13</fullName>
    </submittedName>
</protein>
<evidence type="ECO:0000313" key="3">
    <source>
        <dbReference type="Proteomes" id="UP001152797"/>
    </source>
</evidence>
<feature type="non-terminal residue" evidence="1">
    <location>
        <position position="1"/>
    </location>
</feature>
<organism evidence="1">
    <name type="scientific">Cladocopium goreaui</name>
    <dbReference type="NCBI Taxonomy" id="2562237"/>
    <lineage>
        <taxon>Eukaryota</taxon>
        <taxon>Sar</taxon>
        <taxon>Alveolata</taxon>
        <taxon>Dinophyceae</taxon>
        <taxon>Suessiales</taxon>
        <taxon>Symbiodiniaceae</taxon>
        <taxon>Cladocopium</taxon>
    </lineage>
</organism>
<dbReference type="OrthoDB" id="422197at2759"/>
<sequence length="331" mass="37370">EQPSLSFEGFLKVADYCRKTIPKENRKFAHFNLQEIEQLRTSFNSQDTDKKGWIPMGSFLWLLNDTDMQVNTVNGRARTYEQLQRAREAALEASVPMSEVGSGSQVRFLPVVHFVYESVKNHNDAVFHREDEALKAVEFSSEEVGQFRELFGALVQQHKEELQAASDKANEAPKVGRRLSAVQAAQVLAEAEENMRLQKERELTLGNVIRKLTSVDRVPGTEVVKMMAMMGVKISAPLRQELMERTAQFSDVPEDGLDFPGFLQLMNWMVRSNFGNINGAAEKTVKSKGLMDKSGRLQAGLVFGKFGHMDTVAVRTRRTLNQDIPIDLDME</sequence>
<reference evidence="1" key="1">
    <citation type="submission" date="2022-10" db="EMBL/GenBank/DDBJ databases">
        <authorList>
            <person name="Chen Y."/>
            <person name="Dougan E. K."/>
            <person name="Chan C."/>
            <person name="Rhodes N."/>
            <person name="Thang M."/>
        </authorList>
    </citation>
    <scope>NUCLEOTIDE SEQUENCE</scope>
</reference>
<keyword evidence="3" id="KW-1185">Reference proteome</keyword>
<evidence type="ECO:0000313" key="2">
    <source>
        <dbReference type="EMBL" id="CAL4799172.1"/>
    </source>
</evidence>
<name>A0A9P1GFT3_9DINO</name>